<evidence type="ECO:0000313" key="2">
    <source>
        <dbReference type="EMBL" id="MDS0294406.1"/>
    </source>
</evidence>
<dbReference type="RefSeq" id="WP_310928240.1">
    <property type="nucleotide sequence ID" value="NZ_JAMQOQ010000002.1"/>
</dbReference>
<keyword evidence="3" id="KW-1185">Reference proteome</keyword>
<protein>
    <recommendedName>
        <fullName evidence="1">DUF7835 domain-containing protein</fullName>
    </recommendedName>
</protein>
<feature type="domain" description="DUF7835" evidence="1">
    <location>
        <begin position="4"/>
        <end position="65"/>
    </location>
</feature>
<dbReference type="Pfam" id="PF25205">
    <property type="entry name" value="DUF7835"/>
    <property type="match status" value="1"/>
</dbReference>
<reference evidence="2 3" key="1">
    <citation type="submission" date="2022-06" db="EMBL/GenBank/DDBJ databases">
        <title>Halogeometricum sp. a new haloarchaeum isolate from saline soil.</title>
        <authorList>
            <person name="Strakova D."/>
            <person name="Galisteo C."/>
            <person name="Sanchez-Porro C."/>
            <person name="Ventosa A."/>
        </authorList>
    </citation>
    <scope>NUCLEOTIDE SEQUENCE [LARGE SCALE GENOMIC DNA]</scope>
    <source>
        <strain evidence="3">S3BR25-2</strain>
    </source>
</reference>
<accession>A0ABU2G0U0</accession>
<gene>
    <name evidence="2" type="ORF">NDI79_09505</name>
</gene>
<proteinExistence type="predicted"/>
<dbReference type="InterPro" id="IPR057157">
    <property type="entry name" value="DUF7835"/>
</dbReference>
<dbReference type="Proteomes" id="UP001254813">
    <property type="component" value="Unassembled WGS sequence"/>
</dbReference>
<evidence type="ECO:0000313" key="3">
    <source>
        <dbReference type="Proteomes" id="UP001254813"/>
    </source>
</evidence>
<sequence length="65" mass="7254">MNGKPDPSEVTESCPDCGRETVHRVRVELRTEGRNPTTAAFSREPYRVSVCTVCDAEDVLRMNNA</sequence>
<dbReference type="EMBL" id="JAMQOQ010000002">
    <property type="protein sequence ID" value="MDS0294406.1"/>
    <property type="molecule type" value="Genomic_DNA"/>
</dbReference>
<comment type="caution">
    <text evidence="2">The sequence shown here is derived from an EMBL/GenBank/DDBJ whole genome shotgun (WGS) entry which is preliminary data.</text>
</comment>
<name>A0ABU2G0U0_9EURY</name>
<evidence type="ECO:0000259" key="1">
    <source>
        <dbReference type="Pfam" id="PF25205"/>
    </source>
</evidence>
<organism evidence="2 3">
    <name type="scientific">Halogeometricum luteum</name>
    <dbReference type="NCBI Taxonomy" id="2950537"/>
    <lineage>
        <taxon>Archaea</taxon>
        <taxon>Methanobacteriati</taxon>
        <taxon>Methanobacteriota</taxon>
        <taxon>Stenosarchaea group</taxon>
        <taxon>Halobacteria</taxon>
        <taxon>Halobacteriales</taxon>
        <taxon>Haloferacaceae</taxon>
        <taxon>Halogeometricum</taxon>
    </lineage>
</organism>